<dbReference type="EMBL" id="APCN01007421">
    <property type="status" value="NOT_ANNOTATED_CDS"/>
    <property type="molecule type" value="Genomic_DNA"/>
</dbReference>
<organism evidence="1 2">
    <name type="scientific">Anopheles arabiensis</name>
    <name type="common">Mosquito</name>
    <dbReference type="NCBI Taxonomy" id="7173"/>
    <lineage>
        <taxon>Eukaryota</taxon>
        <taxon>Metazoa</taxon>
        <taxon>Ecdysozoa</taxon>
        <taxon>Arthropoda</taxon>
        <taxon>Hexapoda</taxon>
        <taxon>Insecta</taxon>
        <taxon>Pterygota</taxon>
        <taxon>Neoptera</taxon>
        <taxon>Endopterygota</taxon>
        <taxon>Diptera</taxon>
        <taxon>Nematocera</taxon>
        <taxon>Culicoidea</taxon>
        <taxon>Culicidae</taxon>
        <taxon>Anophelinae</taxon>
        <taxon>Anopheles</taxon>
    </lineage>
</organism>
<keyword evidence="2" id="KW-1185">Reference proteome</keyword>
<protein>
    <submittedName>
        <fullName evidence="1">Uncharacterized protein</fullName>
    </submittedName>
</protein>
<accession>A0A182I0W9</accession>
<dbReference type="Proteomes" id="UP000075840">
    <property type="component" value="Unassembled WGS sequence"/>
</dbReference>
<dbReference type="EnsemblMetazoa" id="AARA007208-RA">
    <property type="protein sequence ID" value="AARA007208-PA"/>
    <property type="gene ID" value="AARA007208"/>
</dbReference>
<proteinExistence type="predicted"/>
<dbReference type="VEuPathDB" id="VectorBase:AARA007208"/>
<dbReference type="AlphaFoldDB" id="A0A182I0W9"/>
<evidence type="ECO:0000313" key="2">
    <source>
        <dbReference type="Proteomes" id="UP000075840"/>
    </source>
</evidence>
<sequence>MEYDPAADEIIGACDNIQVVMGRWLFKNWKQPIYVGIGKNMTKAIILDINEQLFTKGINVAAIVSANGATDDRLKIEMSPLFKQTKGHLTLSSQERQNVRRAAVLFSRSTTISLPRYCEDEKLLAHFIETVDLWFSVSPSRLVFSKNGRLREGKIKFKHSMICITMYRIWYQMRSNSGENDHPCTFTCIYRIRLIILGKSLTMLRNVTHILDGNGNIDCDSYVTSHVVENDIVVRMRYLNMKHGEN</sequence>
<evidence type="ECO:0000313" key="1">
    <source>
        <dbReference type="EnsemblMetazoa" id="AARA007208-PA"/>
    </source>
</evidence>
<reference evidence="1" key="1">
    <citation type="submission" date="2022-08" db="UniProtKB">
        <authorList>
            <consortium name="EnsemblMetazoa"/>
        </authorList>
    </citation>
    <scope>IDENTIFICATION</scope>
    <source>
        <strain evidence="1">Dongola</strain>
    </source>
</reference>
<name>A0A182I0W9_ANOAR</name>